<evidence type="ECO:0000256" key="1">
    <source>
        <dbReference type="SAM" id="Coils"/>
    </source>
</evidence>
<gene>
    <name evidence="2" type="ORF">chiPu_0012058</name>
</gene>
<feature type="coiled-coil region" evidence="1">
    <location>
        <begin position="207"/>
        <end position="238"/>
    </location>
</feature>
<dbReference type="Proteomes" id="UP000287033">
    <property type="component" value="Unassembled WGS sequence"/>
</dbReference>
<dbReference type="OrthoDB" id="2126027at2759"/>
<keyword evidence="3" id="KW-1185">Reference proteome</keyword>
<sequence>RRLAEFLQLRLFEYCMKQGIFLDYYVSGFWWAKEQKFTLTQISTFMTLLKIILVNVGEKRLSLLDNLKEFKNIMAKVVQSSSEKNDDGEFFTVDQGKAIISYMKISLFQHYKLYEFVYNHTPNVQILDTKLDVEVIKSVDPFPSPLEESLTWDIYSSYVLLQPPEEFVEEVVVEAEESREEAQTTPVDPLAGYTINDVKSILGEVTADVLRNLQTEINERLQKQEEAYTVRINKLIQH</sequence>
<dbReference type="EMBL" id="BEZZ01000530">
    <property type="protein sequence ID" value="GCC33588.1"/>
    <property type="molecule type" value="Genomic_DNA"/>
</dbReference>
<keyword evidence="1" id="KW-0175">Coiled coil</keyword>
<dbReference type="AlphaFoldDB" id="A0A401ST83"/>
<organism evidence="2 3">
    <name type="scientific">Chiloscyllium punctatum</name>
    <name type="common">Brownbanded bambooshark</name>
    <name type="synonym">Hemiscyllium punctatum</name>
    <dbReference type="NCBI Taxonomy" id="137246"/>
    <lineage>
        <taxon>Eukaryota</taxon>
        <taxon>Metazoa</taxon>
        <taxon>Chordata</taxon>
        <taxon>Craniata</taxon>
        <taxon>Vertebrata</taxon>
        <taxon>Chondrichthyes</taxon>
        <taxon>Elasmobranchii</taxon>
        <taxon>Galeomorphii</taxon>
        <taxon>Galeoidea</taxon>
        <taxon>Orectolobiformes</taxon>
        <taxon>Hemiscylliidae</taxon>
        <taxon>Chiloscyllium</taxon>
    </lineage>
</organism>
<name>A0A401ST83_CHIPU</name>
<dbReference type="PANTHER" id="PTHR28457:SF3">
    <property type="entry name" value="CILIARY-ASSOCIATED CALCIUM-BINDING COILED-COIL PROTEIN 1"/>
    <property type="match status" value="1"/>
</dbReference>
<accession>A0A401ST83</accession>
<dbReference type="InterPro" id="IPR032727">
    <property type="entry name" value="CLAMP"/>
</dbReference>
<proteinExistence type="predicted"/>
<evidence type="ECO:0008006" key="4">
    <source>
        <dbReference type="Google" id="ProtNLM"/>
    </source>
</evidence>
<comment type="caution">
    <text evidence="2">The sequence shown here is derived from an EMBL/GenBank/DDBJ whole genome shotgun (WGS) entry which is preliminary data.</text>
</comment>
<dbReference type="OMA" id="LEDNIKW"/>
<dbReference type="Pfam" id="PF14769">
    <property type="entry name" value="CLAMP"/>
    <property type="match status" value="1"/>
</dbReference>
<dbReference type="PANTHER" id="PTHR28457">
    <property type="entry name" value="COILED-COIL DOMAIN-CONTAINING PROTEIN 189"/>
    <property type="match status" value="1"/>
</dbReference>
<evidence type="ECO:0000313" key="2">
    <source>
        <dbReference type="EMBL" id="GCC33588.1"/>
    </source>
</evidence>
<feature type="non-terminal residue" evidence="2">
    <location>
        <position position="1"/>
    </location>
</feature>
<protein>
    <recommendedName>
        <fullName evidence="4">Ciliary associated calcium binding coiled-coil 1</fullName>
    </recommendedName>
</protein>
<reference evidence="2 3" key="1">
    <citation type="journal article" date="2018" name="Nat. Ecol. Evol.">
        <title>Shark genomes provide insights into elasmobranch evolution and the origin of vertebrates.</title>
        <authorList>
            <person name="Hara Y"/>
            <person name="Yamaguchi K"/>
            <person name="Onimaru K"/>
            <person name="Kadota M"/>
            <person name="Koyanagi M"/>
            <person name="Keeley SD"/>
            <person name="Tatsumi K"/>
            <person name="Tanaka K"/>
            <person name="Motone F"/>
            <person name="Kageyama Y"/>
            <person name="Nozu R"/>
            <person name="Adachi N"/>
            <person name="Nishimura O"/>
            <person name="Nakagawa R"/>
            <person name="Tanegashima C"/>
            <person name="Kiyatake I"/>
            <person name="Matsumoto R"/>
            <person name="Murakumo K"/>
            <person name="Nishida K"/>
            <person name="Terakita A"/>
            <person name="Kuratani S"/>
            <person name="Sato K"/>
            <person name="Hyodo S Kuraku.S."/>
        </authorList>
    </citation>
    <scope>NUCLEOTIDE SEQUENCE [LARGE SCALE GENOMIC DNA]</scope>
</reference>
<evidence type="ECO:0000313" key="3">
    <source>
        <dbReference type="Proteomes" id="UP000287033"/>
    </source>
</evidence>
<dbReference type="STRING" id="137246.A0A401ST83"/>